<comment type="caution">
    <text evidence="1">The sequence shown here is derived from an EMBL/GenBank/DDBJ whole genome shotgun (WGS) entry which is preliminary data.</text>
</comment>
<name>A0A0F9IG07_9ZZZZ</name>
<dbReference type="EMBL" id="LAZR01021156">
    <property type="protein sequence ID" value="KKL86297.1"/>
    <property type="molecule type" value="Genomic_DNA"/>
</dbReference>
<protein>
    <submittedName>
        <fullName evidence="1">Uncharacterized protein</fullName>
    </submittedName>
</protein>
<organism evidence="1">
    <name type="scientific">marine sediment metagenome</name>
    <dbReference type="NCBI Taxonomy" id="412755"/>
    <lineage>
        <taxon>unclassified sequences</taxon>
        <taxon>metagenomes</taxon>
        <taxon>ecological metagenomes</taxon>
    </lineage>
</organism>
<gene>
    <name evidence="1" type="ORF">LCGC14_1946100</name>
</gene>
<dbReference type="AlphaFoldDB" id="A0A0F9IG07"/>
<reference evidence="1" key="1">
    <citation type="journal article" date="2015" name="Nature">
        <title>Complex archaea that bridge the gap between prokaryotes and eukaryotes.</title>
        <authorList>
            <person name="Spang A."/>
            <person name="Saw J.H."/>
            <person name="Jorgensen S.L."/>
            <person name="Zaremba-Niedzwiedzka K."/>
            <person name="Martijn J."/>
            <person name="Lind A.E."/>
            <person name="van Eijk R."/>
            <person name="Schleper C."/>
            <person name="Guy L."/>
            <person name="Ettema T.J."/>
        </authorList>
    </citation>
    <scope>NUCLEOTIDE SEQUENCE</scope>
</reference>
<sequence length="112" mass="12716">MVDDYLYVLSGSDLQLFEIKDPAAPSVWEKIRIGWDIETIFPYQDKLFIGGQEGMYIYDNTDPANPIQISRFSHVKSCDPEVVEGNYAYVTLRGGTTGYNYLIKKTSSGSRF</sequence>
<evidence type="ECO:0000313" key="1">
    <source>
        <dbReference type="EMBL" id="KKL86297.1"/>
    </source>
</evidence>
<accession>A0A0F9IG07</accession>
<proteinExistence type="predicted"/>